<dbReference type="EMBL" id="VXIS01000149">
    <property type="protein sequence ID" value="KAA8900813.1"/>
    <property type="molecule type" value="Genomic_DNA"/>
</dbReference>
<sequence length="149" mass="15788">MAPTTFFSSSQHSKDTSPSVGAPSSSSPPSFTQSSSSPETASQSAVFLSAEAHHTTTTTPTMTTTSARCNIPSCPCLKGIFKLPLGSATFSSATLFCARSGCNHTLADHDDSTNEASSNNKQPATDEGNIFVSKKKFKYYPQLSVFRFT</sequence>
<dbReference type="AlphaFoldDB" id="A0A5J5ERU3"/>
<feature type="region of interest" description="Disordered" evidence="1">
    <location>
        <begin position="108"/>
        <end position="127"/>
    </location>
</feature>
<dbReference type="InParanoid" id="A0A5J5ERU3"/>
<feature type="compositionally biased region" description="Polar residues" evidence="1">
    <location>
        <begin position="114"/>
        <end position="123"/>
    </location>
</feature>
<feature type="compositionally biased region" description="Low complexity" evidence="1">
    <location>
        <begin position="16"/>
        <end position="45"/>
    </location>
</feature>
<gene>
    <name evidence="2" type="ORF">FN846DRAFT_127007</name>
</gene>
<dbReference type="Proteomes" id="UP000326924">
    <property type="component" value="Unassembled WGS sequence"/>
</dbReference>
<evidence type="ECO:0000256" key="1">
    <source>
        <dbReference type="SAM" id="MobiDB-lite"/>
    </source>
</evidence>
<protein>
    <submittedName>
        <fullName evidence="2">Uncharacterized protein</fullName>
    </submittedName>
</protein>
<proteinExistence type="predicted"/>
<feature type="region of interest" description="Disordered" evidence="1">
    <location>
        <begin position="1"/>
        <end position="65"/>
    </location>
</feature>
<name>A0A5J5ERU3_9PEZI</name>
<feature type="compositionally biased region" description="Low complexity" evidence="1">
    <location>
        <begin position="55"/>
        <end position="65"/>
    </location>
</feature>
<organism evidence="2 3">
    <name type="scientific">Sphaerosporella brunnea</name>
    <dbReference type="NCBI Taxonomy" id="1250544"/>
    <lineage>
        <taxon>Eukaryota</taxon>
        <taxon>Fungi</taxon>
        <taxon>Dikarya</taxon>
        <taxon>Ascomycota</taxon>
        <taxon>Pezizomycotina</taxon>
        <taxon>Pezizomycetes</taxon>
        <taxon>Pezizales</taxon>
        <taxon>Pyronemataceae</taxon>
        <taxon>Sphaerosporella</taxon>
    </lineage>
</organism>
<reference evidence="2 3" key="1">
    <citation type="submission" date="2019-09" db="EMBL/GenBank/DDBJ databases">
        <title>Draft genome of the ectomycorrhizal ascomycete Sphaerosporella brunnea.</title>
        <authorList>
            <consortium name="DOE Joint Genome Institute"/>
            <person name="Benucci G.M."/>
            <person name="Marozzi G."/>
            <person name="Antonielli L."/>
            <person name="Sanchez S."/>
            <person name="Marco P."/>
            <person name="Wang X."/>
            <person name="Falini L.B."/>
            <person name="Barry K."/>
            <person name="Haridas S."/>
            <person name="Lipzen A."/>
            <person name="Labutti K."/>
            <person name="Grigoriev I.V."/>
            <person name="Murat C."/>
            <person name="Martin F."/>
            <person name="Albertini E."/>
            <person name="Donnini D."/>
            <person name="Bonito G."/>
        </authorList>
    </citation>
    <scope>NUCLEOTIDE SEQUENCE [LARGE SCALE GENOMIC DNA]</scope>
    <source>
        <strain evidence="2 3">Sb_GMNB300</strain>
    </source>
</reference>
<feature type="compositionally biased region" description="Polar residues" evidence="1">
    <location>
        <begin position="1"/>
        <end position="11"/>
    </location>
</feature>
<accession>A0A5J5ERU3</accession>
<comment type="caution">
    <text evidence="2">The sequence shown here is derived from an EMBL/GenBank/DDBJ whole genome shotgun (WGS) entry which is preliminary data.</text>
</comment>
<evidence type="ECO:0000313" key="3">
    <source>
        <dbReference type="Proteomes" id="UP000326924"/>
    </source>
</evidence>
<keyword evidence="3" id="KW-1185">Reference proteome</keyword>
<evidence type="ECO:0000313" key="2">
    <source>
        <dbReference type="EMBL" id="KAA8900813.1"/>
    </source>
</evidence>